<protein>
    <submittedName>
        <fullName evidence="3 4">Uncharacterized protein</fullName>
    </submittedName>
</protein>
<dbReference type="GeneID" id="20343873"/>
<keyword evidence="2" id="KW-0732">Signal</keyword>
<organism evidence="3">
    <name type="scientific">Gaeumannomyces tritici (strain R3-111a-1)</name>
    <name type="common">Wheat and barley take-all root rot fungus</name>
    <name type="synonym">Gaeumannomyces graminis var. tritici</name>
    <dbReference type="NCBI Taxonomy" id="644352"/>
    <lineage>
        <taxon>Eukaryota</taxon>
        <taxon>Fungi</taxon>
        <taxon>Dikarya</taxon>
        <taxon>Ascomycota</taxon>
        <taxon>Pezizomycotina</taxon>
        <taxon>Sordariomycetes</taxon>
        <taxon>Sordariomycetidae</taxon>
        <taxon>Magnaporthales</taxon>
        <taxon>Magnaporthaceae</taxon>
        <taxon>Gaeumannomyces</taxon>
    </lineage>
</organism>
<sequence length="538" mass="56575">MFTFRYTLALLLCVLAVLVQVRAQDVPLQLTGAFEGATATDSSFNTGGSISVLGFNVVVPKNLQVTFPATFIPWKDFVADQGKFAGYEVTVDGNLVNNVPIAGMISVSQFSVQGGQGVIDKINADGTMSLQGGPKLRINDPKGVYGLPYADDPFFTSDGENPSISAFSGFPMCVPRSSSDPLCPATQRPLLTGNTRQGSFLAPDALVMAPFMAGDFIEYSGFKRGDIIYATEIVATNVQITTDPNRGDPTYIRMEDAIMGVFTADPAAEVGQVKFIGYTSFPSANIAFTAMDINVCTGEVTTTRLVGTTATIAGAARNKFDFRLKAATSPVKYTREYLVTLDNPVKVTRNSLKAGQYVAPIGEWIQPEVSTPGSPAPAHQFRDMDFLSRGLGFDGTNIWGPLSPFPQSGVTVFDPASCPPPVTAPTGTPVPTSTSTTAAPTASSTVVPDAVSFVALTWASSQGGTLTATCRSAPGRAGAPRASSMSLQYSNRDGSFQQSMTAVAGSAGDFTFSSRSVRQPSGNVRCVSDLGGSATRTL</sequence>
<evidence type="ECO:0000313" key="3">
    <source>
        <dbReference type="EMBL" id="EJT78314.1"/>
    </source>
</evidence>
<dbReference type="HOGENOM" id="CLU_029382_0_0_1"/>
<dbReference type="VEuPathDB" id="FungiDB:GGTG_03415"/>
<dbReference type="EMBL" id="GL385396">
    <property type="protein sequence ID" value="EJT78314.1"/>
    <property type="molecule type" value="Genomic_DNA"/>
</dbReference>
<evidence type="ECO:0000256" key="2">
    <source>
        <dbReference type="SAM" id="SignalP"/>
    </source>
</evidence>
<evidence type="ECO:0000313" key="5">
    <source>
        <dbReference type="Proteomes" id="UP000006039"/>
    </source>
</evidence>
<dbReference type="eggNOG" id="ENOG502SJ92">
    <property type="taxonomic scope" value="Eukaryota"/>
</dbReference>
<name>J3NQ58_GAET3</name>
<dbReference type="RefSeq" id="XP_009219459.1">
    <property type="nucleotide sequence ID" value="XM_009221195.1"/>
</dbReference>
<reference evidence="4" key="5">
    <citation type="submission" date="2018-04" db="UniProtKB">
        <authorList>
            <consortium name="EnsemblFungi"/>
        </authorList>
    </citation>
    <scope>IDENTIFICATION</scope>
    <source>
        <strain evidence="4">R3-111a-1</strain>
    </source>
</reference>
<reference evidence="4" key="4">
    <citation type="journal article" date="2015" name="G3 (Bethesda)">
        <title>Genome sequences of three phytopathogenic species of the Magnaporthaceae family of fungi.</title>
        <authorList>
            <person name="Okagaki L.H."/>
            <person name="Nunes C.C."/>
            <person name="Sailsbery J."/>
            <person name="Clay B."/>
            <person name="Brown D."/>
            <person name="John T."/>
            <person name="Oh Y."/>
            <person name="Young N."/>
            <person name="Fitzgerald M."/>
            <person name="Haas B.J."/>
            <person name="Zeng Q."/>
            <person name="Young S."/>
            <person name="Adiconis X."/>
            <person name="Fan L."/>
            <person name="Levin J.Z."/>
            <person name="Mitchell T.K."/>
            <person name="Okubara P.A."/>
            <person name="Farman M.L."/>
            <person name="Kohn L.M."/>
            <person name="Birren B."/>
            <person name="Ma L.-J."/>
            <person name="Dean R.A."/>
        </authorList>
    </citation>
    <scope>NUCLEOTIDE SEQUENCE</scope>
    <source>
        <strain evidence="4">R3-111a-1</strain>
    </source>
</reference>
<dbReference type="AlphaFoldDB" id="J3NQ58"/>
<keyword evidence="5" id="KW-1185">Reference proteome</keyword>
<dbReference type="OrthoDB" id="2129641at2759"/>
<feature type="signal peptide" evidence="2">
    <location>
        <begin position="1"/>
        <end position="23"/>
    </location>
</feature>
<evidence type="ECO:0000256" key="1">
    <source>
        <dbReference type="SAM" id="MobiDB-lite"/>
    </source>
</evidence>
<dbReference type="Proteomes" id="UP000006039">
    <property type="component" value="Unassembled WGS sequence"/>
</dbReference>
<reference evidence="5" key="1">
    <citation type="submission" date="2010-07" db="EMBL/GenBank/DDBJ databases">
        <title>The genome sequence of Gaeumannomyces graminis var. tritici strain R3-111a-1.</title>
        <authorList>
            <consortium name="The Broad Institute Genome Sequencing Platform"/>
            <person name="Ma L.-J."/>
            <person name="Dead R."/>
            <person name="Young S."/>
            <person name="Zeng Q."/>
            <person name="Koehrsen M."/>
            <person name="Alvarado L."/>
            <person name="Berlin A."/>
            <person name="Chapman S.B."/>
            <person name="Chen Z."/>
            <person name="Freedman E."/>
            <person name="Gellesch M."/>
            <person name="Goldberg J."/>
            <person name="Griggs A."/>
            <person name="Gujja S."/>
            <person name="Heilman E.R."/>
            <person name="Heiman D."/>
            <person name="Hepburn T."/>
            <person name="Howarth C."/>
            <person name="Jen D."/>
            <person name="Larson L."/>
            <person name="Mehta T."/>
            <person name="Neiman D."/>
            <person name="Pearson M."/>
            <person name="Roberts A."/>
            <person name="Saif S."/>
            <person name="Shea T."/>
            <person name="Shenoy N."/>
            <person name="Sisk P."/>
            <person name="Stolte C."/>
            <person name="Sykes S."/>
            <person name="Walk T."/>
            <person name="White J."/>
            <person name="Yandava C."/>
            <person name="Haas B."/>
            <person name="Nusbaum C."/>
            <person name="Birren B."/>
        </authorList>
    </citation>
    <scope>NUCLEOTIDE SEQUENCE [LARGE SCALE GENOMIC DNA]</scope>
    <source>
        <strain evidence="5">R3-111a-1</strain>
    </source>
</reference>
<feature type="compositionally biased region" description="Low complexity" evidence="1">
    <location>
        <begin position="424"/>
        <end position="442"/>
    </location>
</feature>
<proteinExistence type="predicted"/>
<gene>
    <name evidence="4" type="primary">20343873</name>
    <name evidence="3" type="ORF">GGTG_03415</name>
</gene>
<dbReference type="EnsemblFungi" id="EJT78314">
    <property type="protein sequence ID" value="EJT78314"/>
    <property type="gene ID" value="GGTG_03415"/>
</dbReference>
<reference evidence="3" key="2">
    <citation type="submission" date="2010-07" db="EMBL/GenBank/DDBJ databases">
        <authorList>
            <consortium name="The Broad Institute Genome Sequencing Platform"/>
            <consortium name="Broad Institute Genome Sequencing Center for Infectious Disease"/>
            <person name="Ma L.-J."/>
            <person name="Dead R."/>
            <person name="Young S."/>
            <person name="Zeng Q."/>
            <person name="Koehrsen M."/>
            <person name="Alvarado L."/>
            <person name="Berlin A."/>
            <person name="Chapman S.B."/>
            <person name="Chen Z."/>
            <person name="Freedman E."/>
            <person name="Gellesch M."/>
            <person name="Goldberg J."/>
            <person name="Griggs A."/>
            <person name="Gujja S."/>
            <person name="Heilman E.R."/>
            <person name="Heiman D."/>
            <person name="Hepburn T."/>
            <person name="Howarth C."/>
            <person name="Jen D."/>
            <person name="Larson L."/>
            <person name="Mehta T."/>
            <person name="Neiman D."/>
            <person name="Pearson M."/>
            <person name="Roberts A."/>
            <person name="Saif S."/>
            <person name="Shea T."/>
            <person name="Shenoy N."/>
            <person name="Sisk P."/>
            <person name="Stolte C."/>
            <person name="Sykes S."/>
            <person name="Walk T."/>
            <person name="White J."/>
            <person name="Yandava C."/>
            <person name="Haas B."/>
            <person name="Nusbaum C."/>
            <person name="Birren B."/>
        </authorList>
    </citation>
    <scope>NUCLEOTIDE SEQUENCE</scope>
    <source>
        <strain evidence="3">R3-111a-1</strain>
    </source>
</reference>
<accession>J3NQ58</accession>
<reference evidence="3" key="3">
    <citation type="submission" date="2010-09" db="EMBL/GenBank/DDBJ databases">
        <title>Annotation of Gaeumannomyces graminis var. tritici R3-111a-1.</title>
        <authorList>
            <consortium name="The Broad Institute Genome Sequencing Platform"/>
            <person name="Ma L.-J."/>
            <person name="Dead R."/>
            <person name="Young S.K."/>
            <person name="Zeng Q."/>
            <person name="Gargeya S."/>
            <person name="Fitzgerald M."/>
            <person name="Haas B."/>
            <person name="Abouelleil A."/>
            <person name="Alvarado L."/>
            <person name="Arachchi H.M."/>
            <person name="Berlin A."/>
            <person name="Brown A."/>
            <person name="Chapman S.B."/>
            <person name="Chen Z."/>
            <person name="Dunbar C."/>
            <person name="Freedman E."/>
            <person name="Gearin G."/>
            <person name="Gellesch M."/>
            <person name="Goldberg J."/>
            <person name="Griggs A."/>
            <person name="Gujja S."/>
            <person name="Heiman D."/>
            <person name="Howarth C."/>
            <person name="Larson L."/>
            <person name="Lui A."/>
            <person name="MacDonald P.J.P."/>
            <person name="Mehta T."/>
            <person name="Montmayeur A."/>
            <person name="Murphy C."/>
            <person name="Neiman D."/>
            <person name="Pearson M."/>
            <person name="Priest M."/>
            <person name="Roberts A."/>
            <person name="Saif S."/>
            <person name="Shea T."/>
            <person name="Shenoy N."/>
            <person name="Sisk P."/>
            <person name="Stolte C."/>
            <person name="Sykes S."/>
            <person name="Yandava C."/>
            <person name="Wortman J."/>
            <person name="Nusbaum C."/>
            <person name="Birren B."/>
        </authorList>
    </citation>
    <scope>NUCLEOTIDE SEQUENCE</scope>
    <source>
        <strain evidence="3">R3-111a-1</strain>
    </source>
</reference>
<feature type="chain" id="PRO_5015094382" evidence="2">
    <location>
        <begin position="24"/>
        <end position="538"/>
    </location>
</feature>
<evidence type="ECO:0000313" key="4">
    <source>
        <dbReference type="EnsemblFungi" id="EJT78314"/>
    </source>
</evidence>
<feature type="region of interest" description="Disordered" evidence="1">
    <location>
        <begin position="421"/>
        <end position="442"/>
    </location>
</feature>